<dbReference type="CDD" id="cd16922">
    <property type="entry name" value="HATPase_EvgS-ArcB-TorS-like"/>
    <property type="match status" value="1"/>
</dbReference>
<keyword evidence="8" id="KW-0812">Transmembrane</keyword>
<evidence type="ECO:0000313" key="12">
    <source>
        <dbReference type="EMBL" id="SMF19014.1"/>
    </source>
</evidence>
<dbReference type="OrthoDB" id="20101at2"/>
<dbReference type="EC" id="2.7.13.3" evidence="2"/>
<dbReference type="PANTHER" id="PTHR43047:SF72">
    <property type="entry name" value="OSMOSENSING HISTIDINE PROTEIN KINASE SLN1"/>
    <property type="match status" value="1"/>
</dbReference>
<dbReference type="STRING" id="1513793.SAMN06296036_106226"/>
<dbReference type="SMART" id="SM00387">
    <property type="entry name" value="HATPase_c"/>
    <property type="match status" value="1"/>
</dbReference>
<dbReference type="InterPro" id="IPR011623">
    <property type="entry name" value="7TMR_DISM_rcpt_extracell_dom1"/>
</dbReference>
<dbReference type="PROSITE" id="PS50110">
    <property type="entry name" value="RESPONSE_REGULATORY"/>
    <property type="match status" value="1"/>
</dbReference>
<feature type="modified residue" description="4-aspartylphosphate" evidence="6">
    <location>
        <position position="752"/>
    </location>
</feature>
<dbReference type="Gene3D" id="3.40.50.2300">
    <property type="match status" value="1"/>
</dbReference>
<dbReference type="GO" id="GO:0005886">
    <property type="term" value="C:plasma membrane"/>
    <property type="evidence" value="ECO:0007669"/>
    <property type="project" value="TreeGrafter"/>
</dbReference>
<dbReference type="Pfam" id="PF00072">
    <property type="entry name" value="Response_reg"/>
    <property type="match status" value="1"/>
</dbReference>
<sequence>MAKLCKIVIGCLVMMAFQPAFAQVLDLSQVTWNKPIPVPTTWKFYDGHFEAEDINEVLKNFEQLEDKPFQRVSFFDPSLPHRAGWFFLKVIVSAFPEPMAINRFLANIPFEVYILPEITSKLPPASLIRGVPGLSPKDSHYQNHPGFAAIPKDIKESFFIAVKVSSPHGTRNLNFLETPQIQSLSSAEIENRNQRLQNFFLLGLVSLAFVYSLSLFWQRHEDRGSFWLACFAAAFLYRYLGTEHILPYIITHPPYWLSQSMAFARALGHALMLAAILHHSYYTIKGIPKKMIRISWIIVFALFLTALIAQHRLFTLFILSFLYCFFYGILLIYWVGKACYRREDEAFGLVFGITILFFTSLSDFLVFQNQYDSPYLFQFGILLFIVIQNQFVGQRFAKTFRKTETQALTLELMNHKLIEQERSRTLFFQNTSHELRTPLNGIIGFLSLIESGHYGSIPEKVREQVGKVHRLSNALMNQVNMILDLAKARRGKLDLKISQFSFEQLVKNTKTLAESLHSANKKVSYYIEHRNSGAATLKSDLNKIETIIRNLVGNAFKFTKQGKSNHIAIRLSRKKSVFIIEVKDQGIGIPPSEINRIFEEFQQVDGEARRSYEGTGLGLTMVKQLTESLGGTINVISQLNQGSTFRVELPIDHDSMTHEQLHSDQESQEPASSKPSQISDNHSLSHVIEEEFKRPLVNKDEFKIVVIDDNPINSEVIQDILENEGLHSTIYSSGATALENMAQDMPDLVLLDMMMPDISGEDILREMRSRPDLQHIPVILVTARASQEDLLFGLRLGADDYLSKPIISDEMVLRVKNTLTRVEFSKASTEKNLLEMALASAQSFQANDAHKTHKNFVVEHFYQSAEISGGDWFGHFLSDDENRIYLVIGDVTGHGMESAVLTVAAAGAVQSCISTIRHINQNLPKDKALEILAHAVNGSIINAGKHIQRAMTMALVSIDLETGAGCYLNAGHNSIIRISDQKGHSILEPGSPLGFYQNPEYGIRDFQLHHQDMLFLYTDGLLENKGPDGNRVKTRMLYRTICPNQNPKAVKQAVMDKTQSIWKSEQLSDDCSFLVFQWLDASKLDQTKRVS</sequence>
<feature type="transmembrane region" description="Helical" evidence="8">
    <location>
        <begin position="224"/>
        <end position="240"/>
    </location>
</feature>
<protein>
    <recommendedName>
        <fullName evidence="2">histidine kinase</fullName>
        <ecNumber evidence="2">2.7.13.3</ecNumber>
    </recommendedName>
</protein>
<feature type="compositionally biased region" description="Polar residues" evidence="7">
    <location>
        <begin position="668"/>
        <end position="681"/>
    </location>
</feature>
<evidence type="ECO:0000256" key="8">
    <source>
        <dbReference type="SAM" id="Phobius"/>
    </source>
</evidence>
<dbReference type="InterPro" id="IPR011006">
    <property type="entry name" value="CheY-like_superfamily"/>
</dbReference>
<dbReference type="SUPFAM" id="SSF55874">
    <property type="entry name" value="ATPase domain of HSP90 chaperone/DNA topoisomerase II/histidine kinase"/>
    <property type="match status" value="1"/>
</dbReference>
<dbReference type="InterPro" id="IPR036097">
    <property type="entry name" value="HisK_dim/P_sf"/>
</dbReference>
<name>A0A1Y6BSL0_9BACT</name>
<dbReference type="AlphaFoldDB" id="A0A1Y6BSL0"/>
<accession>A0A1Y6BSL0</accession>
<evidence type="ECO:0000313" key="13">
    <source>
        <dbReference type="Proteomes" id="UP000192907"/>
    </source>
</evidence>
<feature type="domain" description="Histidine kinase" evidence="10">
    <location>
        <begin position="430"/>
        <end position="653"/>
    </location>
</feature>
<dbReference type="Pfam" id="PF07695">
    <property type="entry name" value="7TMR-DISM_7TM"/>
    <property type="match status" value="1"/>
</dbReference>
<dbReference type="Gene3D" id="1.10.287.130">
    <property type="match status" value="1"/>
</dbReference>
<dbReference type="SUPFAM" id="SSF81606">
    <property type="entry name" value="PP2C-like"/>
    <property type="match status" value="1"/>
</dbReference>
<dbReference type="Pfam" id="PF07228">
    <property type="entry name" value="SpoIIE"/>
    <property type="match status" value="1"/>
</dbReference>
<keyword evidence="13" id="KW-1185">Reference proteome</keyword>
<dbReference type="EMBL" id="FWZT01000006">
    <property type="protein sequence ID" value="SMF19014.1"/>
    <property type="molecule type" value="Genomic_DNA"/>
</dbReference>
<reference evidence="13" key="1">
    <citation type="submission" date="2017-04" db="EMBL/GenBank/DDBJ databases">
        <authorList>
            <person name="Varghese N."/>
            <person name="Submissions S."/>
        </authorList>
    </citation>
    <scope>NUCLEOTIDE SEQUENCE [LARGE SCALE GENOMIC DNA]</scope>
    <source>
        <strain evidence="13">RKEM611</strain>
    </source>
</reference>
<feature type="region of interest" description="Disordered" evidence="7">
    <location>
        <begin position="657"/>
        <end position="681"/>
    </location>
</feature>
<keyword evidence="5 12" id="KW-0418">Kinase</keyword>
<dbReference type="SMART" id="SM00388">
    <property type="entry name" value="HisKA"/>
    <property type="match status" value="1"/>
</dbReference>
<dbReference type="FunFam" id="3.30.565.10:FF:000006">
    <property type="entry name" value="Sensor histidine kinase WalK"/>
    <property type="match status" value="1"/>
</dbReference>
<dbReference type="InterPro" id="IPR001789">
    <property type="entry name" value="Sig_transdc_resp-reg_receiver"/>
</dbReference>
<feature type="transmembrane region" description="Helical" evidence="8">
    <location>
        <begin position="199"/>
        <end position="217"/>
    </location>
</feature>
<evidence type="ECO:0000256" key="9">
    <source>
        <dbReference type="SAM" id="SignalP"/>
    </source>
</evidence>
<dbReference type="InterPro" id="IPR005467">
    <property type="entry name" value="His_kinase_dom"/>
</dbReference>
<dbReference type="InterPro" id="IPR036890">
    <property type="entry name" value="HATPase_C_sf"/>
</dbReference>
<keyword evidence="4" id="KW-0808">Transferase</keyword>
<dbReference type="CDD" id="cd00082">
    <property type="entry name" value="HisKA"/>
    <property type="match status" value="1"/>
</dbReference>
<dbReference type="Proteomes" id="UP000192907">
    <property type="component" value="Unassembled WGS sequence"/>
</dbReference>
<evidence type="ECO:0000256" key="4">
    <source>
        <dbReference type="ARBA" id="ARBA00022679"/>
    </source>
</evidence>
<evidence type="ECO:0000256" key="1">
    <source>
        <dbReference type="ARBA" id="ARBA00000085"/>
    </source>
</evidence>
<proteinExistence type="predicted"/>
<dbReference type="PRINTS" id="PR00344">
    <property type="entry name" value="BCTRLSENSOR"/>
</dbReference>
<evidence type="ECO:0000256" key="2">
    <source>
        <dbReference type="ARBA" id="ARBA00012438"/>
    </source>
</evidence>
<evidence type="ECO:0000256" key="6">
    <source>
        <dbReference type="PROSITE-ProRule" id="PRU00169"/>
    </source>
</evidence>
<evidence type="ECO:0000256" key="5">
    <source>
        <dbReference type="ARBA" id="ARBA00022777"/>
    </source>
</evidence>
<dbReference type="RefSeq" id="WP_132317709.1">
    <property type="nucleotide sequence ID" value="NZ_FWZT01000006.1"/>
</dbReference>
<feature type="transmembrane region" description="Helical" evidence="8">
    <location>
        <begin position="291"/>
        <end position="308"/>
    </location>
</feature>
<dbReference type="Pfam" id="PF00512">
    <property type="entry name" value="HisKA"/>
    <property type="match status" value="1"/>
</dbReference>
<dbReference type="SMART" id="SM00448">
    <property type="entry name" value="REC"/>
    <property type="match status" value="1"/>
</dbReference>
<evidence type="ECO:0000259" key="10">
    <source>
        <dbReference type="PROSITE" id="PS50109"/>
    </source>
</evidence>
<keyword evidence="8" id="KW-1133">Transmembrane helix</keyword>
<comment type="catalytic activity">
    <reaction evidence="1">
        <text>ATP + protein L-histidine = ADP + protein N-phospho-L-histidine.</text>
        <dbReference type="EC" id="2.7.13.3"/>
    </reaction>
</comment>
<dbReference type="GO" id="GO:0009927">
    <property type="term" value="F:histidine phosphotransfer kinase activity"/>
    <property type="evidence" value="ECO:0007669"/>
    <property type="project" value="TreeGrafter"/>
</dbReference>
<feature type="transmembrane region" description="Helical" evidence="8">
    <location>
        <begin position="260"/>
        <end position="279"/>
    </location>
</feature>
<evidence type="ECO:0000256" key="7">
    <source>
        <dbReference type="SAM" id="MobiDB-lite"/>
    </source>
</evidence>
<feature type="transmembrane region" description="Helical" evidence="8">
    <location>
        <begin position="347"/>
        <end position="367"/>
    </location>
</feature>
<gene>
    <name evidence="12" type="ORF">SAMN06296036_106226</name>
</gene>
<dbReference type="Gene3D" id="3.30.565.10">
    <property type="entry name" value="Histidine kinase-like ATPase, C-terminal domain"/>
    <property type="match status" value="1"/>
</dbReference>
<keyword evidence="9" id="KW-0732">Signal</keyword>
<feature type="signal peptide" evidence="9">
    <location>
        <begin position="1"/>
        <end position="22"/>
    </location>
</feature>
<feature type="transmembrane region" description="Helical" evidence="8">
    <location>
        <begin position="314"/>
        <end position="335"/>
    </location>
</feature>
<dbReference type="Pfam" id="PF02518">
    <property type="entry name" value="HATPase_c"/>
    <property type="match status" value="1"/>
</dbReference>
<feature type="chain" id="PRO_5012915657" description="histidine kinase" evidence="9">
    <location>
        <begin position="23"/>
        <end position="1091"/>
    </location>
</feature>
<keyword evidence="8" id="KW-0472">Membrane</keyword>
<organism evidence="12 13">
    <name type="scientific">Pseudobacteriovorax antillogorgiicola</name>
    <dbReference type="NCBI Taxonomy" id="1513793"/>
    <lineage>
        <taxon>Bacteria</taxon>
        <taxon>Pseudomonadati</taxon>
        <taxon>Bdellovibrionota</taxon>
        <taxon>Oligoflexia</taxon>
        <taxon>Oligoflexales</taxon>
        <taxon>Pseudobacteriovoracaceae</taxon>
        <taxon>Pseudobacteriovorax</taxon>
    </lineage>
</organism>
<dbReference type="SMART" id="SM00331">
    <property type="entry name" value="PP2C_SIG"/>
    <property type="match status" value="1"/>
</dbReference>
<dbReference type="InterPro" id="IPR004358">
    <property type="entry name" value="Sig_transdc_His_kin-like_C"/>
</dbReference>
<dbReference type="SUPFAM" id="SSF52172">
    <property type="entry name" value="CheY-like"/>
    <property type="match status" value="1"/>
</dbReference>
<dbReference type="InterPro" id="IPR036457">
    <property type="entry name" value="PPM-type-like_dom_sf"/>
</dbReference>
<dbReference type="InterPro" id="IPR003661">
    <property type="entry name" value="HisK_dim/P_dom"/>
</dbReference>
<dbReference type="InterPro" id="IPR003594">
    <property type="entry name" value="HATPase_dom"/>
</dbReference>
<dbReference type="GO" id="GO:0000155">
    <property type="term" value="F:phosphorelay sensor kinase activity"/>
    <property type="evidence" value="ECO:0007669"/>
    <property type="project" value="InterPro"/>
</dbReference>
<dbReference type="PANTHER" id="PTHR43047">
    <property type="entry name" value="TWO-COMPONENT HISTIDINE PROTEIN KINASE"/>
    <property type="match status" value="1"/>
</dbReference>
<dbReference type="SUPFAM" id="SSF47384">
    <property type="entry name" value="Homodimeric domain of signal transducing histidine kinase"/>
    <property type="match status" value="1"/>
</dbReference>
<dbReference type="Gene3D" id="3.60.40.10">
    <property type="entry name" value="PPM-type phosphatase domain"/>
    <property type="match status" value="1"/>
</dbReference>
<evidence type="ECO:0000256" key="3">
    <source>
        <dbReference type="ARBA" id="ARBA00022553"/>
    </source>
</evidence>
<feature type="domain" description="Response regulatory" evidence="11">
    <location>
        <begin position="703"/>
        <end position="819"/>
    </location>
</feature>
<dbReference type="PROSITE" id="PS50109">
    <property type="entry name" value="HIS_KIN"/>
    <property type="match status" value="1"/>
</dbReference>
<evidence type="ECO:0000259" key="11">
    <source>
        <dbReference type="PROSITE" id="PS50110"/>
    </source>
</evidence>
<keyword evidence="3 6" id="KW-0597">Phosphoprotein</keyword>
<dbReference type="InterPro" id="IPR001932">
    <property type="entry name" value="PPM-type_phosphatase-like_dom"/>
</dbReference>